<evidence type="ECO:0000256" key="4">
    <source>
        <dbReference type="ARBA" id="ARBA00022729"/>
    </source>
</evidence>
<evidence type="ECO:0000256" key="6">
    <source>
        <dbReference type="ARBA" id="ARBA00023288"/>
    </source>
</evidence>
<dbReference type="Pfam" id="PF02608">
    <property type="entry name" value="Bmp"/>
    <property type="match status" value="1"/>
</dbReference>
<organism evidence="8 9">
    <name type="scientific">Roseateles chitinivorans</name>
    <dbReference type="NCBI Taxonomy" id="2917965"/>
    <lineage>
        <taxon>Bacteria</taxon>
        <taxon>Pseudomonadati</taxon>
        <taxon>Pseudomonadota</taxon>
        <taxon>Betaproteobacteria</taxon>
        <taxon>Burkholderiales</taxon>
        <taxon>Sphaerotilaceae</taxon>
        <taxon>Roseateles</taxon>
    </lineage>
</organism>
<dbReference type="InterPro" id="IPR003760">
    <property type="entry name" value="PnrA-like"/>
</dbReference>
<sequence length="366" mass="38584">MRPSLRFLLGQILWLLAAVAVLYALKAAGEHGLPRAQAGHAVRAVLFINGTLGDKSFFDGAAKGMREAARQLPVTVKIVEGGTDPTRWLPALTALVDSGDYDLVVTGTYTMAPYVEQLAQAYPERRFVLYDAAVDASRCACRNVRSLLFRQNEGAYLAGWLAARLDRAGLPGVAPGGGLGVMGGMQFPVVDDFIVGFRAGAKAAEPDLPVATQYANSFSDPALGKEIAKTLFGRGAGIVFHVAGASGQGVNEAALETGRYAIGVDVDQYALYRPRQPALAARILTSVVKNVDVAVLEALRASLSHSAAPGGVVSLGLAERGVSLAPRAGLLAQWPPALWQELEQVRAEIVAGRRRVPSAFSARTPG</sequence>
<keyword evidence="3" id="KW-1003">Cell membrane</keyword>
<dbReference type="PANTHER" id="PTHR34296:SF2">
    <property type="entry name" value="ABC TRANSPORTER GUANOSINE-BINDING PROTEIN NUPN"/>
    <property type="match status" value="1"/>
</dbReference>
<evidence type="ECO:0000256" key="2">
    <source>
        <dbReference type="ARBA" id="ARBA00008610"/>
    </source>
</evidence>
<dbReference type="InterPro" id="IPR050957">
    <property type="entry name" value="BMP_lipoprotein"/>
</dbReference>
<reference evidence="8 9" key="1">
    <citation type="submission" date="2017-11" db="EMBL/GenBank/DDBJ databases">
        <title>Draft genome sequence of Mitsuaria sp. HWN-4.</title>
        <authorList>
            <person name="Gundlapally S.R."/>
        </authorList>
    </citation>
    <scope>NUCLEOTIDE SEQUENCE [LARGE SCALE GENOMIC DNA]</scope>
    <source>
        <strain evidence="8 9">HWN-4</strain>
    </source>
</reference>
<evidence type="ECO:0000313" key="9">
    <source>
        <dbReference type="Proteomes" id="UP000231501"/>
    </source>
</evidence>
<dbReference type="PANTHER" id="PTHR34296">
    <property type="entry name" value="TRANSCRIPTIONAL ACTIVATOR PROTEIN MED"/>
    <property type="match status" value="1"/>
</dbReference>
<keyword evidence="9" id="KW-1185">Reference proteome</keyword>
<feature type="domain" description="ABC transporter substrate-binding protein PnrA-like" evidence="7">
    <location>
        <begin position="42"/>
        <end position="325"/>
    </location>
</feature>
<dbReference type="Proteomes" id="UP000231501">
    <property type="component" value="Unassembled WGS sequence"/>
</dbReference>
<proteinExistence type="inferred from homology"/>
<evidence type="ECO:0000259" key="7">
    <source>
        <dbReference type="Pfam" id="PF02608"/>
    </source>
</evidence>
<dbReference type="InterPro" id="IPR028082">
    <property type="entry name" value="Peripla_BP_I"/>
</dbReference>
<evidence type="ECO:0000256" key="3">
    <source>
        <dbReference type="ARBA" id="ARBA00022475"/>
    </source>
</evidence>
<dbReference type="GO" id="GO:0005886">
    <property type="term" value="C:plasma membrane"/>
    <property type="evidence" value="ECO:0007669"/>
    <property type="project" value="UniProtKB-SubCell"/>
</dbReference>
<evidence type="ECO:0000256" key="5">
    <source>
        <dbReference type="ARBA" id="ARBA00023136"/>
    </source>
</evidence>
<accession>A0A2G9C4Y1</accession>
<keyword evidence="6" id="KW-0449">Lipoprotein</keyword>
<comment type="similarity">
    <text evidence="2">Belongs to the BMP lipoprotein family.</text>
</comment>
<protein>
    <submittedName>
        <fullName evidence="8">BMP family ABC transporter substrate-binding protein</fullName>
    </submittedName>
</protein>
<keyword evidence="5" id="KW-0472">Membrane</keyword>
<keyword evidence="4" id="KW-0732">Signal</keyword>
<comment type="subcellular location">
    <subcellularLocation>
        <location evidence="1">Cell membrane</location>
        <topology evidence="1">Lipid-anchor</topology>
    </subcellularLocation>
</comment>
<dbReference type="AlphaFoldDB" id="A0A2G9C4Y1"/>
<dbReference type="EMBL" id="PEOG01000107">
    <property type="protein sequence ID" value="PIM50694.1"/>
    <property type="molecule type" value="Genomic_DNA"/>
</dbReference>
<dbReference type="SUPFAM" id="SSF53822">
    <property type="entry name" value="Periplasmic binding protein-like I"/>
    <property type="match status" value="1"/>
</dbReference>
<comment type="caution">
    <text evidence="8">The sequence shown here is derived from an EMBL/GenBank/DDBJ whole genome shotgun (WGS) entry which is preliminary data.</text>
</comment>
<name>A0A2G9C4Y1_9BURK</name>
<dbReference type="RefSeq" id="WP_099864225.1">
    <property type="nucleotide sequence ID" value="NZ_PEOG01000107.1"/>
</dbReference>
<dbReference type="Gene3D" id="3.40.50.2300">
    <property type="match status" value="2"/>
</dbReference>
<evidence type="ECO:0000313" key="8">
    <source>
        <dbReference type="EMBL" id="PIM50694.1"/>
    </source>
</evidence>
<gene>
    <name evidence="8" type="ORF">CS062_23665</name>
</gene>
<evidence type="ECO:0000256" key="1">
    <source>
        <dbReference type="ARBA" id="ARBA00004193"/>
    </source>
</evidence>
<dbReference type="OrthoDB" id="9784230at2"/>